<dbReference type="STRING" id="530584.SAMN05421630_103554"/>
<evidence type="ECO:0000313" key="3">
    <source>
        <dbReference type="Proteomes" id="UP000199494"/>
    </source>
</evidence>
<evidence type="ECO:0000256" key="1">
    <source>
        <dbReference type="SAM" id="MobiDB-lite"/>
    </source>
</evidence>
<accession>A0A222VJM5</accession>
<organism evidence="2 3">
    <name type="scientific">Prauserella marina</name>
    <dbReference type="NCBI Taxonomy" id="530584"/>
    <lineage>
        <taxon>Bacteria</taxon>
        <taxon>Bacillati</taxon>
        <taxon>Actinomycetota</taxon>
        <taxon>Actinomycetes</taxon>
        <taxon>Pseudonocardiales</taxon>
        <taxon>Pseudonocardiaceae</taxon>
        <taxon>Prauserella</taxon>
    </lineage>
</organism>
<proteinExistence type="predicted"/>
<dbReference type="EMBL" id="FMZE01000003">
    <property type="protein sequence ID" value="SDC76898.1"/>
    <property type="molecule type" value="Genomic_DNA"/>
</dbReference>
<dbReference type="SUPFAM" id="SSF140453">
    <property type="entry name" value="EsxAB dimer-like"/>
    <property type="match status" value="1"/>
</dbReference>
<sequence>MSKTWEETQALLDDPYVSAQTKEALLVAYLRAGGFNPAATAYVDQYNLDGNYYGYGLADVDTVYEQAESESETEGYRDRQVTGRISDNQSELDNAVAPGSGSGAITTSDELFDLAEPALEVFETFIPIDDEAPSESRHIDSPLTYDAIKRAFDEQRGIDFRKFLDEAQRLRDTHDTLKDLHNITESNLNTLYQDWTGDGANASYQKYSEDIAPNIGDLLEALEGSADVIEAAVQAVYEACKAKAGEVIAMYQSTVGAAIPGTASKVMTLARGDFDSQDAVLEVAAWVDAETGSNLESTLRADDFALNDENKALAITQCKTWIQNSWNPDLYDNLYERFTGVCKDTKEAVDRAWGDLNEFLKDYENKFPEDSGDYPLPPPETPQPEDGGTGPSGDANGINGGSPGGGSSPPAAEPGEGAAEPGSNPVTGDDLDIDPEAGKPCPIDEAIKDSGHDRGTLTVEKDDNTFEMTEPDEDGKMEVFIDDGTGEPKVYQLDFGAGEDSASDQFGPEGSGEEGEEQVYRPGPDRKIHIEDGDLTIAAEQPDGPEGPTRVTFDDGTPSPTTYTLGENRNESGQTQDPIAPRESIRTMPGAPVSVAVQGENGDGEPVTPSVVDGGGFPGANVGGGHHGALADMSEQGDVDTGGDIVDEGEVRDPAQATTLSAGSAQAGIATAPGGMGDAPPAAQGGTGGGAGGMGMMGGYGNQSGDQDRTTNPYRIDGGIFGNTVGGNRISGSLHDEDERSIWYDR</sequence>
<dbReference type="Gene3D" id="1.10.287.1060">
    <property type="entry name" value="ESAT-6-like"/>
    <property type="match status" value="1"/>
</dbReference>
<feature type="region of interest" description="Disordered" evidence="1">
    <location>
        <begin position="658"/>
        <end position="746"/>
    </location>
</feature>
<feature type="compositionally biased region" description="Low complexity" evidence="1">
    <location>
        <begin position="408"/>
        <end position="423"/>
    </location>
</feature>
<dbReference type="RefSeq" id="WP_091802246.1">
    <property type="nucleotide sequence ID" value="NZ_CP016353.1"/>
</dbReference>
<dbReference type="KEGG" id="pmad:BAY61_02980"/>
<dbReference type="InterPro" id="IPR036689">
    <property type="entry name" value="ESAT-6-like_sf"/>
</dbReference>
<dbReference type="Proteomes" id="UP000199494">
    <property type="component" value="Unassembled WGS sequence"/>
</dbReference>
<evidence type="ECO:0000313" key="2">
    <source>
        <dbReference type="EMBL" id="SDC76898.1"/>
    </source>
</evidence>
<feature type="compositionally biased region" description="Basic and acidic residues" evidence="1">
    <location>
        <begin position="734"/>
        <end position="746"/>
    </location>
</feature>
<gene>
    <name evidence="2" type="ORF">SAMN05421630_103554</name>
</gene>
<dbReference type="AlphaFoldDB" id="A0A222VJM5"/>
<feature type="compositionally biased region" description="Polar residues" evidence="1">
    <location>
        <begin position="558"/>
        <end position="577"/>
    </location>
</feature>
<keyword evidence="3" id="KW-1185">Reference proteome</keyword>
<feature type="compositionally biased region" description="Gly residues" evidence="1">
    <location>
        <begin position="398"/>
        <end position="407"/>
    </location>
</feature>
<dbReference type="OrthoDB" id="3692636at2"/>
<feature type="compositionally biased region" description="Basic and acidic residues" evidence="1">
    <location>
        <begin position="445"/>
        <end position="464"/>
    </location>
</feature>
<protein>
    <submittedName>
        <fullName evidence="2">Proteins of 100 residues with WXG</fullName>
    </submittedName>
</protein>
<feature type="compositionally biased region" description="Gly residues" evidence="1">
    <location>
        <begin position="685"/>
        <end position="702"/>
    </location>
</feature>
<feature type="compositionally biased region" description="Low complexity" evidence="1">
    <location>
        <begin position="670"/>
        <end position="684"/>
    </location>
</feature>
<feature type="region of interest" description="Disordered" evidence="1">
    <location>
        <begin position="365"/>
        <end position="478"/>
    </location>
</feature>
<feature type="region of interest" description="Disordered" evidence="1">
    <location>
        <begin position="497"/>
        <end position="586"/>
    </location>
</feature>
<reference evidence="2 3" key="1">
    <citation type="submission" date="2016-10" db="EMBL/GenBank/DDBJ databases">
        <authorList>
            <person name="de Groot N.N."/>
        </authorList>
    </citation>
    <scope>NUCLEOTIDE SEQUENCE [LARGE SCALE GENOMIC DNA]</scope>
    <source>
        <strain evidence="2 3">CGMCC 4.5506</strain>
    </source>
</reference>
<name>A0A222VJM5_9PSEU</name>
<feature type="compositionally biased region" description="Basic and acidic residues" evidence="1">
    <location>
        <begin position="523"/>
        <end position="532"/>
    </location>
</feature>